<feature type="compositionally biased region" description="Low complexity" evidence="1">
    <location>
        <begin position="183"/>
        <end position="203"/>
    </location>
</feature>
<feature type="region of interest" description="Disordered" evidence="1">
    <location>
        <begin position="135"/>
        <end position="241"/>
    </location>
</feature>
<gene>
    <name evidence="3" type="ORF">ACOF00016_LOCUS10226</name>
</gene>
<feature type="compositionally biased region" description="Low complexity" evidence="1">
    <location>
        <begin position="225"/>
        <end position="236"/>
    </location>
</feature>
<proteinExistence type="predicted"/>
<dbReference type="InterPro" id="IPR005135">
    <property type="entry name" value="Endo/exonuclease/phosphatase"/>
</dbReference>
<feature type="compositionally biased region" description="Polar residues" evidence="1">
    <location>
        <begin position="135"/>
        <end position="158"/>
    </location>
</feature>
<name>A0A7S3L629_9STRA</name>
<evidence type="ECO:0000313" key="3">
    <source>
        <dbReference type="EMBL" id="CAE0412968.1"/>
    </source>
</evidence>
<reference evidence="3" key="1">
    <citation type="submission" date="2021-01" db="EMBL/GenBank/DDBJ databases">
        <authorList>
            <person name="Corre E."/>
            <person name="Pelletier E."/>
            <person name="Niang G."/>
            <person name="Scheremetjew M."/>
            <person name="Finn R."/>
            <person name="Kale V."/>
            <person name="Holt S."/>
            <person name="Cochrane G."/>
            <person name="Meng A."/>
            <person name="Brown T."/>
            <person name="Cohen L."/>
        </authorList>
    </citation>
    <scope>NUCLEOTIDE SEQUENCE</scope>
    <source>
        <strain evidence="3">CCMP127</strain>
    </source>
</reference>
<dbReference type="CDD" id="cd09097">
    <property type="entry name" value="Deadenylase_CCR4"/>
    <property type="match status" value="1"/>
</dbReference>
<evidence type="ECO:0000259" key="2">
    <source>
        <dbReference type="Pfam" id="PF03372"/>
    </source>
</evidence>
<dbReference type="GO" id="GO:0000175">
    <property type="term" value="F:3'-5'-RNA exonuclease activity"/>
    <property type="evidence" value="ECO:0007669"/>
    <property type="project" value="TreeGrafter"/>
</dbReference>
<dbReference type="AlphaFoldDB" id="A0A7S3L629"/>
<dbReference type="Pfam" id="PF03372">
    <property type="entry name" value="Exo_endo_phos"/>
    <property type="match status" value="1"/>
</dbReference>
<protein>
    <recommendedName>
        <fullName evidence="2">Endonuclease/exonuclease/phosphatase domain-containing protein</fullName>
    </recommendedName>
</protein>
<organism evidence="3">
    <name type="scientific">Amphora coffeiformis</name>
    <dbReference type="NCBI Taxonomy" id="265554"/>
    <lineage>
        <taxon>Eukaryota</taxon>
        <taxon>Sar</taxon>
        <taxon>Stramenopiles</taxon>
        <taxon>Ochrophyta</taxon>
        <taxon>Bacillariophyta</taxon>
        <taxon>Bacillariophyceae</taxon>
        <taxon>Bacillariophycidae</taxon>
        <taxon>Thalassiophysales</taxon>
        <taxon>Catenulaceae</taxon>
        <taxon>Amphora</taxon>
    </lineage>
</organism>
<feature type="compositionally biased region" description="Polar residues" evidence="1">
    <location>
        <begin position="204"/>
        <end position="214"/>
    </location>
</feature>
<sequence length="658" mass="73670">MNTKEYVYSWHLSLRADRPVEGCPMRPHAYMYGKKLDERDMEKAVGQQHTKIMKEPPPDHEFSYRWFRGPLFDPCAFENCPRRTSYSPHDWSKHALGGTECALQCVSTQSSLYKSTFCNSDCFVKAWKTQYTVPKEQQQGSLQRSSTPARSRSGSYGSNDDIYAADETGSVRSSGSRSPAPIPTGESTSTTTPTSSTGTGTPTHNPYSNGNNPATPRGYLGGYNGNSNNNSNYSGYQPHSEYQAGDDWVEISREQVLVPGPDDVGRKLKIEAAAYSLETGEMLMSRVVKTDVVLARAPDPRKRALVTLKSGPGGGPRFRVATYNTLAEIYATGQQYPYCDFWALSWEYRFHNIMREIMDASPDVLCLQEIQADHYETHVYGAMSDAGYEGVFKQKTRQSMGLAGKVDGCALFWRRSKFHLAESYSIEFNEVAQRQATQVLGINPRSEEGVAFLNRLSKDNVAQLVVLEFVQSTRTGREINQVCIANTHLYSNKDFPDVKLWQSWQLLQELESFIMSRGANLPLIICGDFNSTPDTAVYDLLSRQAVHPGHPDVNVATGDDVPNILPDPMNITHSFQLGSAYQTVLGEEPWVTNYTVNFKGTLDYIWYSAQNLRPLSAAPIPDEAQLTERGEALPSTEFSSDHMMLISDFQLVIMMRDK</sequence>
<dbReference type="InterPro" id="IPR036691">
    <property type="entry name" value="Endo/exonu/phosph_ase_sf"/>
</dbReference>
<dbReference type="Gene3D" id="3.60.10.10">
    <property type="entry name" value="Endonuclease/exonuclease/phosphatase"/>
    <property type="match status" value="1"/>
</dbReference>
<accession>A0A7S3L629</accession>
<dbReference type="InterPro" id="IPR050410">
    <property type="entry name" value="CCR4/nocturin_mRNA_transcr"/>
</dbReference>
<dbReference type="SUPFAM" id="SSF56219">
    <property type="entry name" value="DNase I-like"/>
    <property type="match status" value="1"/>
</dbReference>
<dbReference type="EMBL" id="HBIM01012448">
    <property type="protein sequence ID" value="CAE0412968.1"/>
    <property type="molecule type" value="Transcribed_RNA"/>
</dbReference>
<feature type="domain" description="Endonuclease/exonuclease/phosphatase" evidence="2">
    <location>
        <begin position="321"/>
        <end position="642"/>
    </location>
</feature>
<evidence type="ECO:0000256" key="1">
    <source>
        <dbReference type="SAM" id="MobiDB-lite"/>
    </source>
</evidence>
<dbReference type="PANTHER" id="PTHR12121:SF34">
    <property type="entry name" value="PROTEIN ANGEL"/>
    <property type="match status" value="1"/>
</dbReference>
<dbReference type="PANTHER" id="PTHR12121">
    <property type="entry name" value="CARBON CATABOLITE REPRESSOR PROTEIN 4"/>
    <property type="match status" value="1"/>
</dbReference>